<keyword evidence="2" id="KW-1185">Reference proteome</keyword>
<dbReference type="PANTHER" id="PTHR33332">
    <property type="entry name" value="REVERSE TRANSCRIPTASE DOMAIN-CONTAINING PROTEIN"/>
    <property type="match status" value="1"/>
</dbReference>
<dbReference type="InterPro" id="IPR000477">
    <property type="entry name" value="RT_dom"/>
</dbReference>
<dbReference type="SUPFAM" id="SSF56672">
    <property type="entry name" value="DNA/RNA polymerases"/>
    <property type="match status" value="1"/>
</dbReference>
<protein>
    <submittedName>
        <fullName evidence="1">Uncharacterized protein</fullName>
    </submittedName>
</protein>
<dbReference type="PROSITE" id="PS50878">
    <property type="entry name" value="RT_POL"/>
    <property type="match status" value="1"/>
</dbReference>
<comment type="caution">
    <text evidence="1">The sequence shown here is derived from an EMBL/GenBank/DDBJ whole genome shotgun (WGS) entry which is preliminary data.</text>
</comment>
<dbReference type="Pfam" id="PF00078">
    <property type="entry name" value="RVT_1"/>
    <property type="match status" value="1"/>
</dbReference>
<dbReference type="InterPro" id="IPR043502">
    <property type="entry name" value="DNA/RNA_pol_sf"/>
</dbReference>
<gene>
    <name evidence="1" type="ORF">PACLA_8A025082</name>
</gene>
<dbReference type="EMBL" id="CACRXK020021930">
    <property type="protein sequence ID" value="CAB4036346.1"/>
    <property type="molecule type" value="Genomic_DNA"/>
</dbReference>
<name>A0A6S7JU53_PARCT</name>
<dbReference type="Proteomes" id="UP001152795">
    <property type="component" value="Unassembled WGS sequence"/>
</dbReference>
<dbReference type="OrthoDB" id="8197232at2759"/>
<sequence length="185" mass="20870">MFNLVVFIDLKKAFDTVNHDILLKKLEFYGIKGQALDLLKSYLSNRHQKCQVESFVSSEHLIKCGVPQGSILGPLLFLLYINDLPECLKNTRPRLFADDTNLTASSHSKADIEIAVNSDLENLRNWLMANKLSLNVAKTEFMLTGSPQMIRNASNSQPNILIENKQIQQVNKSRTLGTTIDQHLS</sequence>
<evidence type="ECO:0000313" key="2">
    <source>
        <dbReference type="Proteomes" id="UP001152795"/>
    </source>
</evidence>
<reference evidence="1" key="1">
    <citation type="submission" date="2020-04" db="EMBL/GenBank/DDBJ databases">
        <authorList>
            <person name="Alioto T."/>
            <person name="Alioto T."/>
            <person name="Gomez Garrido J."/>
        </authorList>
    </citation>
    <scope>NUCLEOTIDE SEQUENCE</scope>
    <source>
        <strain evidence="1">A484AB</strain>
    </source>
</reference>
<dbReference type="AlphaFoldDB" id="A0A6S7JU53"/>
<accession>A0A6S7JU53</accession>
<organism evidence="1 2">
    <name type="scientific">Paramuricea clavata</name>
    <name type="common">Red gorgonian</name>
    <name type="synonym">Violescent sea-whip</name>
    <dbReference type="NCBI Taxonomy" id="317549"/>
    <lineage>
        <taxon>Eukaryota</taxon>
        <taxon>Metazoa</taxon>
        <taxon>Cnidaria</taxon>
        <taxon>Anthozoa</taxon>
        <taxon>Octocorallia</taxon>
        <taxon>Malacalcyonacea</taxon>
        <taxon>Plexauridae</taxon>
        <taxon>Paramuricea</taxon>
    </lineage>
</organism>
<proteinExistence type="predicted"/>
<evidence type="ECO:0000313" key="1">
    <source>
        <dbReference type="EMBL" id="CAB4036346.1"/>
    </source>
</evidence>